<organism evidence="2 3">
    <name type="scientific">Ditylenchus dipsaci</name>
    <dbReference type="NCBI Taxonomy" id="166011"/>
    <lineage>
        <taxon>Eukaryota</taxon>
        <taxon>Metazoa</taxon>
        <taxon>Ecdysozoa</taxon>
        <taxon>Nematoda</taxon>
        <taxon>Chromadorea</taxon>
        <taxon>Rhabditida</taxon>
        <taxon>Tylenchina</taxon>
        <taxon>Tylenchomorpha</taxon>
        <taxon>Sphaerularioidea</taxon>
        <taxon>Anguinidae</taxon>
        <taxon>Anguininae</taxon>
        <taxon>Ditylenchus</taxon>
    </lineage>
</organism>
<feature type="compositionally biased region" description="Polar residues" evidence="1">
    <location>
        <begin position="375"/>
        <end position="385"/>
    </location>
</feature>
<feature type="compositionally biased region" description="Low complexity" evidence="1">
    <location>
        <begin position="386"/>
        <end position="401"/>
    </location>
</feature>
<evidence type="ECO:0000256" key="1">
    <source>
        <dbReference type="SAM" id="MobiDB-lite"/>
    </source>
</evidence>
<evidence type="ECO:0000313" key="2">
    <source>
        <dbReference type="Proteomes" id="UP000887574"/>
    </source>
</evidence>
<accession>A0A915DER4</accession>
<name>A0A915DER4_9BILA</name>
<keyword evidence="2" id="KW-1185">Reference proteome</keyword>
<reference evidence="3" key="1">
    <citation type="submission" date="2022-11" db="UniProtKB">
        <authorList>
            <consortium name="WormBaseParasite"/>
        </authorList>
    </citation>
    <scope>IDENTIFICATION</scope>
</reference>
<dbReference type="Proteomes" id="UP000887574">
    <property type="component" value="Unplaced"/>
</dbReference>
<dbReference type="WBParaSite" id="jg18661">
    <property type="protein sequence ID" value="jg18661"/>
    <property type="gene ID" value="jg18661"/>
</dbReference>
<proteinExistence type="predicted"/>
<evidence type="ECO:0000313" key="3">
    <source>
        <dbReference type="WBParaSite" id="jg18661"/>
    </source>
</evidence>
<sequence length="561" mass="63167">MLKFKRSPTSQSVDFNVKPAVSTRRCSFVSSQSGYSKANVLLKHVSIPLAWPAEEYFGNKKEWREFTVQLILRTSEGKEIFSQPKEAVNRTYTDVDFQDVFCFGDQPQNSVWKPCSTVNEPMRTPIRTWLLFEAIYSLRTVNTLTASSPFYEGPTSSSTQNDQNNTSLDSAYLENYRNPDKMCALGVARFRLRNASLNGRTHTYNLELVPQGTYPGVTRSQLLLSTAIYVLNCWSNQPPFALLWLKANSTYFFFLKCYNESDGAGGAPSLTLPINQDSSIEVTAFQTALRLRLRDVNSSLTRHFLCIAESQSAYLGWKNSFHLQIIDCVKWGEFASLLKNPHAIKDIPMTTITQPVNSQPQLTVEGEPRGLHKTVSATHWPSQQPTSSSSIYGTSSRTITSHYQKSPVMQRRQRRPIPTPDYFQTAELSTTFPAEQEEEDKKRPVKQASPNTYVISLQIGMENGEKNSARSSSSHAKQDSTSSRKYLSNTFVTFADENDQIKRYTNQPVQKGSAMVLPRARLLSTVTNAGNRRPQPPGAAATVSRAETWHYANSSTQFTRL</sequence>
<feature type="compositionally biased region" description="Polar residues" evidence="1">
    <location>
        <begin position="469"/>
        <end position="484"/>
    </location>
</feature>
<feature type="region of interest" description="Disordered" evidence="1">
    <location>
        <begin position="375"/>
        <end position="451"/>
    </location>
</feature>
<protein>
    <submittedName>
        <fullName evidence="3">Anillin homology domain-containing protein</fullName>
    </submittedName>
</protein>
<dbReference type="AlphaFoldDB" id="A0A915DER4"/>
<feature type="region of interest" description="Disordered" evidence="1">
    <location>
        <begin position="465"/>
        <end position="484"/>
    </location>
</feature>